<dbReference type="EMBL" id="OBMM01000003">
    <property type="protein sequence ID" value="SOC21682.1"/>
    <property type="molecule type" value="Genomic_DNA"/>
</dbReference>
<protein>
    <submittedName>
        <fullName evidence="1">Uncharacterized protein</fullName>
    </submittedName>
</protein>
<dbReference type="Proteomes" id="UP000219068">
    <property type="component" value="Unassembled WGS sequence"/>
</dbReference>
<proteinExistence type="predicted"/>
<evidence type="ECO:0000313" key="1">
    <source>
        <dbReference type="EMBL" id="SOC21682.1"/>
    </source>
</evidence>
<organism evidence="1 2">
    <name type="scientific">Thalassospira xiamenensis</name>
    <dbReference type="NCBI Taxonomy" id="220697"/>
    <lineage>
        <taxon>Bacteria</taxon>
        <taxon>Pseudomonadati</taxon>
        <taxon>Pseudomonadota</taxon>
        <taxon>Alphaproteobacteria</taxon>
        <taxon>Rhodospirillales</taxon>
        <taxon>Thalassospiraceae</taxon>
        <taxon>Thalassospira</taxon>
    </lineage>
</organism>
<dbReference type="AlphaFoldDB" id="A0A285TI70"/>
<reference evidence="1 2" key="1">
    <citation type="submission" date="2017-08" db="EMBL/GenBank/DDBJ databases">
        <authorList>
            <person name="de Groot N.N."/>
        </authorList>
    </citation>
    <scope>NUCLEOTIDE SEQUENCE [LARGE SCALE GENOMIC DNA]</scope>
    <source>
        <strain evidence="1 2">USBA 78</strain>
    </source>
</reference>
<accession>A0A285TI70</accession>
<name>A0A285TI70_9PROT</name>
<gene>
    <name evidence="1" type="ORF">SAMN05428964_103466</name>
</gene>
<dbReference type="RefSeq" id="WP_142994514.1">
    <property type="nucleotide sequence ID" value="NZ_OBMM01000003.1"/>
</dbReference>
<evidence type="ECO:0000313" key="2">
    <source>
        <dbReference type="Proteomes" id="UP000219068"/>
    </source>
</evidence>
<sequence>MASIRQYFMSRIGRNLSWKLTTGSNRFGDPSYRQYTIVVRGLHGLELLATVESSDYDANGNPISRSPQDHGVSKVNLELVYDAMDALEWLCRAADPKFFAKYNRDKVPDRTRKASEGIENRIAALHSNKDVPPPKPESLERFLAFWKEQKGVVLPALFTAEDGTVRARWQDGANKTLWISFPAKGQLSWSASVPRIGNHGLRKLSARCPDAQDILPLAELLGIGTALG</sequence>